<evidence type="ECO:0000256" key="1">
    <source>
        <dbReference type="ARBA" id="ARBA00023224"/>
    </source>
</evidence>
<evidence type="ECO:0000256" key="3">
    <source>
        <dbReference type="SAM" id="MobiDB-lite"/>
    </source>
</evidence>
<dbReference type="Gene3D" id="1.10.287.950">
    <property type="entry name" value="Methyl-accepting chemotaxis protein"/>
    <property type="match status" value="1"/>
</dbReference>
<feature type="region of interest" description="Disordered" evidence="3">
    <location>
        <begin position="1"/>
        <end position="22"/>
    </location>
</feature>
<gene>
    <name evidence="5" type="ORF">SAMN02910350_02240</name>
</gene>
<name>A0A1G5S2G4_PSEXY</name>
<dbReference type="InterPro" id="IPR004089">
    <property type="entry name" value="MCPsignal_dom"/>
</dbReference>
<evidence type="ECO:0000256" key="2">
    <source>
        <dbReference type="PROSITE-ProRule" id="PRU00284"/>
    </source>
</evidence>
<dbReference type="GO" id="GO:0007165">
    <property type="term" value="P:signal transduction"/>
    <property type="evidence" value="ECO:0007669"/>
    <property type="project" value="UniProtKB-KW"/>
</dbReference>
<dbReference type="Proteomes" id="UP000199428">
    <property type="component" value="Unassembled WGS sequence"/>
</dbReference>
<keyword evidence="1 2" id="KW-0807">Transducer</keyword>
<feature type="domain" description="Methyl-accepting transducer" evidence="4">
    <location>
        <begin position="70"/>
        <end position="294"/>
    </location>
</feature>
<sequence>MGLFGKKKIDAQQAQDAGDVKEKKIDLKDRMKAIREVGRYSIEQKEKLQSEEANTIAGIETIRDSFSVVEDKYGSISDSVSGFKEQFRTIEEITNAFDDIVKKLVVTADDSHNGMEKVDQSTGAVSDTIAEVEEVFAAFQKSFDDIREKVEQIGGFAKQTNLLALNASIEAARAGEAGRGFAVVADEVTNLSTEIQSVVTSVFDSMKELDENNNRLVESVGHTKKAIEASHERVVETQEVVGQIKTVAEEVTEQSEQMGEVFENCETSINSISDNIEDSRSYFDQVSNDIEDIKVKITEKGFMFEDMNHVLEQIAPLTHL</sequence>
<protein>
    <submittedName>
        <fullName evidence="5">Methyl-accepting chemotaxis protein</fullName>
    </submittedName>
</protein>
<dbReference type="Pfam" id="PF00015">
    <property type="entry name" value="MCPsignal"/>
    <property type="match status" value="1"/>
</dbReference>
<dbReference type="PANTHER" id="PTHR32089">
    <property type="entry name" value="METHYL-ACCEPTING CHEMOTAXIS PROTEIN MCPB"/>
    <property type="match status" value="1"/>
</dbReference>
<dbReference type="SMART" id="SM00283">
    <property type="entry name" value="MA"/>
    <property type="match status" value="1"/>
</dbReference>
<dbReference type="EMBL" id="FMWK01000013">
    <property type="protein sequence ID" value="SCZ80327.1"/>
    <property type="molecule type" value="Genomic_DNA"/>
</dbReference>
<evidence type="ECO:0000313" key="5">
    <source>
        <dbReference type="EMBL" id="SCZ80327.1"/>
    </source>
</evidence>
<dbReference type="GO" id="GO:0016020">
    <property type="term" value="C:membrane"/>
    <property type="evidence" value="ECO:0007669"/>
    <property type="project" value="InterPro"/>
</dbReference>
<dbReference type="RefSeq" id="WP_028248076.1">
    <property type="nucleotide sequence ID" value="NZ_FMWK01000013.1"/>
</dbReference>
<dbReference type="PANTHER" id="PTHR32089:SF112">
    <property type="entry name" value="LYSOZYME-LIKE PROTEIN-RELATED"/>
    <property type="match status" value="1"/>
</dbReference>
<organism evidence="5 6">
    <name type="scientific">Pseudobutyrivibrio xylanivorans</name>
    <dbReference type="NCBI Taxonomy" id="185007"/>
    <lineage>
        <taxon>Bacteria</taxon>
        <taxon>Bacillati</taxon>
        <taxon>Bacillota</taxon>
        <taxon>Clostridia</taxon>
        <taxon>Lachnospirales</taxon>
        <taxon>Lachnospiraceae</taxon>
        <taxon>Pseudobutyrivibrio</taxon>
    </lineage>
</organism>
<proteinExistence type="predicted"/>
<dbReference type="AlphaFoldDB" id="A0A1G5S2G4"/>
<evidence type="ECO:0000259" key="4">
    <source>
        <dbReference type="PROSITE" id="PS50111"/>
    </source>
</evidence>
<evidence type="ECO:0000313" key="6">
    <source>
        <dbReference type="Proteomes" id="UP000199428"/>
    </source>
</evidence>
<dbReference type="SUPFAM" id="SSF58104">
    <property type="entry name" value="Methyl-accepting chemotaxis protein (MCP) signaling domain"/>
    <property type="match status" value="1"/>
</dbReference>
<accession>A0A1G5S2G4</accession>
<dbReference type="PROSITE" id="PS50111">
    <property type="entry name" value="CHEMOTAXIS_TRANSDUC_2"/>
    <property type="match status" value="1"/>
</dbReference>
<reference evidence="5 6" key="1">
    <citation type="submission" date="2016-10" db="EMBL/GenBank/DDBJ databases">
        <authorList>
            <person name="de Groot N.N."/>
        </authorList>
    </citation>
    <scope>NUCLEOTIDE SEQUENCE [LARGE SCALE GENOMIC DNA]</scope>
    <source>
        <strain evidence="5 6">DSM 10317</strain>
    </source>
</reference>